<name>A0A1Y1CE26_9BACT</name>
<dbReference type="PANTHER" id="PTHR22916">
    <property type="entry name" value="GLYCOSYLTRANSFERASE"/>
    <property type="match status" value="1"/>
</dbReference>
<dbReference type="Gene3D" id="3.90.550.10">
    <property type="entry name" value="Spore Coat Polysaccharide Biosynthesis Protein SpsA, Chain A"/>
    <property type="match status" value="1"/>
</dbReference>
<dbReference type="OrthoDB" id="9815923at2"/>
<sequence length="270" mass="31489">MENNISTSLLITTYNSPKFLDLVFRSIMKQTVMPDEVVIGDDGSKKETKDIIDSYRDKLPCKIKHVWQEDNGFQRCRILNKAIAQVTSDYILQVDGDIIMHPKFVEDHISAAKPRQFVCGNRSFVRKNKTSRLIDKPDKLSFNILDIKKRKRFFRIPCLSPFYRNKRSNTSRKGNVGCNMAYWKEDIVKINGYNEGFVGWGYEDIEMVERLMNSGVRKTTLLFMAVEYHLYHPKSSRASSIKNKKMYYDCKNLSLSFCENGINKYIDTIQ</sequence>
<dbReference type="Pfam" id="PF02709">
    <property type="entry name" value="Glyco_transf_7C"/>
    <property type="match status" value="1"/>
</dbReference>
<evidence type="ECO:0000256" key="1">
    <source>
        <dbReference type="ARBA" id="ARBA00022679"/>
    </source>
</evidence>
<dbReference type="InterPro" id="IPR029044">
    <property type="entry name" value="Nucleotide-diphossugar_trans"/>
</dbReference>
<proteinExistence type="predicted"/>
<dbReference type="AlphaFoldDB" id="A0A1Y1CE26"/>
<dbReference type="InterPro" id="IPR001173">
    <property type="entry name" value="Glyco_trans_2-like"/>
</dbReference>
<dbReference type="PANTHER" id="PTHR22916:SF3">
    <property type="entry name" value="UDP-GLCNAC:BETAGAL BETA-1,3-N-ACETYLGLUCOSAMINYLTRANSFERASE-LIKE PROTEIN 1"/>
    <property type="match status" value="1"/>
</dbReference>
<keyword evidence="5" id="KW-1185">Reference proteome</keyword>
<dbReference type="Proteomes" id="UP000218267">
    <property type="component" value="Chromosome"/>
</dbReference>
<evidence type="ECO:0008006" key="6">
    <source>
        <dbReference type="Google" id="ProtNLM"/>
    </source>
</evidence>
<protein>
    <recommendedName>
        <fullName evidence="6">Glycosyl transferase family 2</fullName>
    </recommendedName>
</protein>
<reference evidence="5" key="2">
    <citation type="journal article" date="2020" name="Antonie Van Leeuwenhoek">
        <title>Labilibaculum antarcticum sp. nov., a novel facultative anaerobic, psychrotorelant bacterium isolated from marine sediment of Antarctica.</title>
        <authorList>
            <person name="Watanabe M."/>
            <person name="Kojima H."/>
            <person name="Fukui M."/>
        </authorList>
    </citation>
    <scope>NUCLEOTIDE SEQUENCE [LARGE SCALE GENOMIC DNA]</scope>
    <source>
        <strain evidence="5">SPP2</strain>
    </source>
</reference>
<dbReference type="InterPro" id="IPR027791">
    <property type="entry name" value="Galactosyl_T_C"/>
</dbReference>
<dbReference type="SUPFAM" id="SSF53448">
    <property type="entry name" value="Nucleotide-diphospho-sugar transferases"/>
    <property type="match status" value="1"/>
</dbReference>
<evidence type="ECO:0000259" key="3">
    <source>
        <dbReference type="Pfam" id="PF02709"/>
    </source>
</evidence>
<reference evidence="4 5" key="1">
    <citation type="journal article" date="2018" name="Mar. Genomics">
        <title>Complete genome sequence of Marinifilaceae bacterium strain SPP2, isolated from the Antarctic marine sediment.</title>
        <authorList>
            <person name="Watanabe M."/>
            <person name="Kojima H."/>
            <person name="Fukui M."/>
        </authorList>
    </citation>
    <scope>NUCLEOTIDE SEQUENCE [LARGE SCALE GENOMIC DNA]</scope>
    <source>
        <strain evidence="4 5">SPP2</strain>
    </source>
</reference>
<accession>A0A1Y1CE26</accession>
<dbReference type="KEGG" id="mbas:ALGA_0190"/>
<evidence type="ECO:0000313" key="5">
    <source>
        <dbReference type="Proteomes" id="UP000218267"/>
    </source>
</evidence>
<feature type="domain" description="Galactosyltransferase C-terminal" evidence="3">
    <location>
        <begin position="171"/>
        <end position="232"/>
    </location>
</feature>
<feature type="domain" description="Glycosyltransferase 2-like" evidence="2">
    <location>
        <begin position="8"/>
        <end position="164"/>
    </location>
</feature>
<dbReference type="GO" id="GO:0016758">
    <property type="term" value="F:hexosyltransferase activity"/>
    <property type="evidence" value="ECO:0007669"/>
    <property type="project" value="UniProtKB-ARBA"/>
</dbReference>
<evidence type="ECO:0000313" key="4">
    <source>
        <dbReference type="EMBL" id="BAX78585.1"/>
    </source>
</evidence>
<dbReference type="EMBL" id="AP018042">
    <property type="protein sequence ID" value="BAX78585.1"/>
    <property type="molecule type" value="Genomic_DNA"/>
</dbReference>
<organism evidence="4 5">
    <name type="scientific">Labilibaculum antarcticum</name>
    <dbReference type="NCBI Taxonomy" id="1717717"/>
    <lineage>
        <taxon>Bacteria</taxon>
        <taxon>Pseudomonadati</taxon>
        <taxon>Bacteroidota</taxon>
        <taxon>Bacteroidia</taxon>
        <taxon>Marinilabiliales</taxon>
        <taxon>Marinifilaceae</taxon>
        <taxon>Labilibaculum</taxon>
    </lineage>
</organism>
<gene>
    <name evidence="4" type="ORF">ALGA_0190</name>
</gene>
<keyword evidence="1" id="KW-0808">Transferase</keyword>
<dbReference type="RefSeq" id="WP_096427521.1">
    <property type="nucleotide sequence ID" value="NZ_AP018042.1"/>
</dbReference>
<dbReference type="CDD" id="cd06420">
    <property type="entry name" value="GT2_Chondriotin_Pol_N"/>
    <property type="match status" value="1"/>
</dbReference>
<dbReference type="Pfam" id="PF00535">
    <property type="entry name" value="Glycos_transf_2"/>
    <property type="match status" value="1"/>
</dbReference>
<evidence type="ECO:0000259" key="2">
    <source>
        <dbReference type="Pfam" id="PF00535"/>
    </source>
</evidence>